<dbReference type="InterPro" id="IPR036339">
    <property type="entry name" value="PUB-like_dom_sf"/>
</dbReference>
<dbReference type="PANTHER" id="PTHR46713">
    <property type="entry name" value="F13M7.16 PROTEIN"/>
    <property type="match status" value="1"/>
</dbReference>
<dbReference type="Gene3D" id="1.20.58.2190">
    <property type="match status" value="1"/>
</dbReference>
<feature type="coiled-coil region" evidence="1">
    <location>
        <begin position="232"/>
        <end position="269"/>
    </location>
</feature>
<reference evidence="3 4" key="1">
    <citation type="journal article" date="2019" name="Plant Biotechnol. J.">
        <title>The red bayberry genome and genetic basis of sex determination.</title>
        <authorList>
            <person name="Jia H.M."/>
            <person name="Jia H.J."/>
            <person name="Cai Q.L."/>
            <person name="Wang Y."/>
            <person name="Zhao H.B."/>
            <person name="Yang W.F."/>
            <person name="Wang G.Y."/>
            <person name="Li Y.H."/>
            <person name="Zhan D.L."/>
            <person name="Shen Y.T."/>
            <person name="Niu Q.F."/>
            <person name="Chang L."/>
            <person name="Qiu J."/>
            <person name="Zhao L."/>
            <person name="Xie H.B."/>
            <person name="Fu W.Y."/>
            <person name="Jin J."/>
            <person name="Li X.W."/>
            <person name="Jiao Y."/>
            <person name="Zhou C.C."/>
            <person name="Tu T."/>
            <person name="Chai C.Y."/>
            <person name="Gao J.L."/>
            <person name="Fan L.J."/>
            <person name="van de Weg E."/>
            <person name="Wang J.Y."/>
            <person name="Gao Z.S."/>
        </authorList>
    </citation>
    <scope>NUCLEOTIDE SEQUENCE [LARGE SCALE GENOMIC DNA]</scope>
    <source>
        <tissue evidence="3">Leaves</tissue>
    </source>
</reference>
<organism evidence="3 4">
    <name type="scientific">Morella rubra</name>
    <name type="common">Chinese bayberry</name>
    <dbReference type="NCBI Taxonomy" id="262757"/>
    <lineage>
        <taxon>Eukaryota</taxon>
        <taxon>Viridiplantae</taxon>
        <taxon>Streptophyta</taxon>
        <taxon>Embryophyta</taxon>
        <taxon>Tracheophyta</taxon>
        <taxon>Spermatophyta</taxon>
        <taxon>Magnoliopsida</taxon>
        <taxon>eudicotyledons</taxon>
        <taxon>Gunneridae</taxon>
        <taxon>Pentapetalae</taxon>
        <taxon>rosids</taxon>
        <taxon>fabids</taxon>
        <taxon>Fagales</taxon>
        <taxon>Myricaceae</taxon>
        <taxon>Morella</taxon>
    </lineage>
</organism>
<sequence>MESGAGTGISSGSGADMPVLEVNKKLLEELEAMGFPRARSTRALHYSGNSSLEEAINWVIDHENDLDIDQMPLVTMNIDLEPSQPFHITKQMKMKAQELRVEAKEFHVYVTGGGAVTFTEWSRKAVSSISLGKFGAVWVVNMAEKLMAAVGGRSFVSKANDVARAFLAQRCANKAGRYVAIAEFGEGRRRGVVMVPEGKGGGCWLGCSRRWSITSAVDRIRASKDLTKAKQIAEEDERKRHLALQKAEKEEEKRARDKILRKLEQDKVERRFRLGLPPERSAALNPSTALLQEYKTSLPVKFDTKAEPMRECLRTIKRNHQDRVGNLKGGIEFLELCGFEGTEGGNFLCLPREKVDMAALYTAGSELKSAMTNPFFGVLSRK</sequence>
<keyword evidence="4" id="KW-1185">Reference proteome</keyword>
<dbReference type="Proteomes" id="UP000516437">
    <property type="component" value="Chromosome 6"/>
</dbReference>
<dbReference type="Gene3D" id="1.10.8.10">
    <property type="entry name" value="DNA helicase RuvA subunit, C-terminal domain"/>
    <property type="match status" value="1"/>
</dbReference>
<keyword evidence="1" id="KW-0175">Coiled coil</keyword>
<dbReference type="InterPro" id="IPR015940">
    <property type="entry name" value="UBA"/>
</dbReference>
<dbReference type="PROSITE" id="PS50030">
    <property type="entry name" value="UBA"/>
    <property type="match status" value="1"/>
</dbReference>
<gene>
    <name evidence="3" type="ORF">CJ030_MR6G024599</name>
</gene>
<evidence type="ECO:0000259" key="2">
    <source>
        <dbReference type="PROSITE" id="PS50030"/>
    </source>
</evidence>
<accession>A0A6A1VBQ7</accession>
<proteinExistence type="predicted"/>
<comment type="caution">
    <text evidence="3">The sequence shown here is derived from an EMBL/GenBank/DDBJ whole genome shotgun (WGS) entry which is preliminary data.</text>
</comment>
<evidence type="ECO:0000313" key="3">
    <source>
        <dbReference type="EMBL" id="KAB1210183.1"/>
    </source>
</evidence>
<dbReference type="OrthoDB" id="336240at2759"/>
<dbReference type="SUPFAM" id="SSF143503">
    <property type="entry name" value="PUG domain-like"/>
    <property type="match status" value="1"/>
</dbReference>
<dbReference type="InterPro" id="IPR009060">
    <property type="entry name" value="UBA-like_sf"/>
</dbReference>
<evidence type="ECO:0000313" key="4">
    <source>
        <dbReference type="Proteomes" id="UP000516437"/>
    </source>
</evidence>
<dbReference type="CDD" id="cd14290">
    <property type="entry name" value="UBA_PUB_plant"/>
    <property type="match status" value="1"/>
</dbReference>
<name>A0A6A1VBQ7_9ROSI</name>
<protein>
    <submittedName>
        <fullName evidence="3">UBX domain-containing protein 1</fullName>
    </submittedName>
</protein>
<dbReference type="SMART" id="SM00165">
    <property type="entry name" value="UBA"/>
    <property type="match status" value="1"/>
</dbReference>
<dbReference type="AlphaFoldDB" id="A0A6A1VBQ7"/>
<dbReference type="EMBL" id="RXIC02000024">
    <property type="protein sequence ID" value="KAB1210183.1"/>
    <property type="molecule type" value="Genomic_DNA"/>
</dbReference>
<evidence type="ECO:0000256" key="1">
    <source>
        <dbReference type="SAM" id="Coils"/>
    </source>
</evidence>
<feature type="domain" description="UBA" evidence="2">
    <location>
        <begin position="21"/>
        <end position="62"/>
    </location>
</feature>
<dbReference type="SUPFAM" id="SSF46934">
    <property type="entry name" value="UBA-like"/>
    <property type="match status" value="1"/>
</dbReference>
<dbReference type="PANTHER" id="PTHR46713:SF1">
    <property type="entry name" value="F13M7.16 PROTEIN"/>
    <property type="match status" value="1"/>
</dbReference>
<dbReference type="Pfam" id="PF22562">
    <property type="entry name" value="UBA_7"/>
    <property type="match status" value="1"/>
</dbReference>